<evidence type="ECO:0008006" key="4">
    <source>
        <dbReference type="Google" id="ProtNLM"/>
    </source>
</evidence>
<evidence type="ECO:0000313" key="3">
    <source>
        <dbReference type="Proteomes" id="UP000215563"/>
    </source>
</evidence>
<dbReference type="RefSeq" id="WP_039795619.1">
    <property type="nucleotide sequence ID" value="NZ_KB913032.1"/>
</dbReference>
<protein>
    <recommendedName>
        <fullName evidence="4">Secreted protein</fullName>
    </recommendedName>
</protein>
<name>A0A229S3P1_AMYAL</name>
<proteinExistence type="predicted"/>
<accession>A0A229S3P1</accession>
<reference evidence="2 3" key="1">
    <citation type="submission" date="2017-07" db="EMBL/GenBank/DDBJ databases">
        <title>Amycolatopsis alba DSM 44262 Genome sequencing and assembly.</title>
        <authorList>
            <person name="Kaur N."/>
            <person name="Mayilraj S."/>
        </authorList>
    </citation>
    <scope>NUCLEOTIDE SEQUENCE [LARGE SCALE GENOMIC DNA]</scope>
    <source>
        <strain evidence="2 3">DSM 44262</strain>
    </source>
</reference>
<comment type="caution">
    <text evidence="2">The sequence shown here is derived from an EMBL/GenBank/DDBJ whole genome shotgun (WGS) entry which is preliminary data.</text>
</comment>
<dbReference type="AlphaFoldDB" id="A0A229S3P1"/>
<organism evidence="2 3">
    <name type="scientific">Amycolatopsis alba DSM 44262</name>
    <dbReference type="NCBI Taxonomy" id="1125972"/>
    <lineage>
        <taxon>Bacteria</taxon>
        <taxon>Bacillati</taxon>
        <taxon>Actinomycetota</taxon>
        <taxon>Actinomycetes</taxon>
        <taxon>Pseudonocardiales</taxon>
        <taxon>Pseudonocardiaceae</taxon>
        <taxon>Amycolatopsis</taxon>
    </lineage>
</organism>
<sequence length="132" mass="13142">MKSLAHAARIGTAAGVFALGFAALAGTAGAAPLPTPFQVCSPLGCAVQSVQGTVERTGGLTRIIATVTDSSTTSSLSARFVLSGPQSLAQLVDADNESKRQVITAPDAFTELIVSACAVGPTPGCNTVTVPL</sequence>
<keyword evidence="1" id="KW-0732">Signal</keyword>
<evidence type="ECO:0000313" key="2">
    <source>
        <dbReference type="EMBL" id="OXM53339.1"/>
    </source>
</evidence>
<gene>
    <name evidence="2" type="ORF">CFP75_07185</name>
</gene>
<feature type="signal peptide" evidence="1">
    <location>
        <begin position="1"/>
        <end position="30"/>
    </location>
</feature>
<dbReference type="EMBL" id="NMQU01000018">
    <property type="protein sequence ID" value="OXM53339.1"/>
    <property type="molecule type" value="Genomic_DNA"/>
</dbReference>
<dbReference type="OrthoDB" id="3637909at2"/>
<evidence type="ECO:0000256" key="1">
    <source>
        <dbReference type="SAM" id="SignalP"/>
    </source>
</evidence>
<feature type="chain" id="PRO_5011237324" description="Secreted protein" evidence="1">
    <location>
        <begin position="31"/>
        <end position="132"/>
    </location>
</feature>
<dbReference type="Proteomes" id="UP000215563">
    <property type="component" value="Unassembled WGS sequence"/>
</dbReference>
<keyword evidence="3" id="KW-1185">Reference proteome</keyword>